<dbReference type="PANTHER" id="PTHR46841">
    <property type="entry name" value="OX-2 MEMBRANE GLYCOPROTEIN"/>
    <property type="match status" value="1"/>
</dbReference>
<feature type="transmembrane region" description="Helical" evidence="9">
    <location>
        <begin position="240"/>
        <end position="264"/>
    </location>
</feature>
<protein>
    <recommendedName>
        <fullName evidence="11">Ig-like domain-containing protein</fullName>
    </recommendedName>
</protein>
<keyword evidence="8" id="KW-0393">Immunoglobulin domain</keyword>
<evidence type="ECO:0000256" key="1">
    <source>
        <dbReference type="ARBA" id="ARBA00004167"/>
    </source>
</evidence>
<dbReference type="InterPro" id="IPR036179">
    <property type="entry name" value="Ig-like_dom_sf"/>
</dbReference>
<dbReference type="EMBL" id="JAHRIM010054480">
    <property type="protein sequence ID" value="MEQ2270045.1"/>
    <property type="molecule type" value="Genomic_DNA"/>
</dbReference>
<evidence type="ECO:0000313" key="13">
    <source>
        <dbReference type="Proteomes" id="UP001444071"/>
    </source>
</evidence>
<comment type="subcellular location">
    <subcellularLocation>
        <location evidence="1">Membrane</location>
        <topology evidence="1">Single-pass membrane protein</topology>
    </subcellularLocation>
</comment>
<comment type="caution">
    <text evidence="12">The sequence shown here is derived from an EMBL/GenBank/DDBJ whole genome shotgun (WGS) entry which is preliminary data.</text>
</comment>
<dbReference type="Proteomes" id="UP001444071">
    <property type="component" value="Unassembled WGS sequence"/>
</dbReference>
<evidence type="ECO:0000259" key="11">
    <source>
        <dbReference type="PROSITE" id="PS50835"/>
    </source>
</evidence>
<dbReference type="Gene3D" id="2.60.40.10">
    <property type="entry name" value="Immunoglobulins"/>
    <property type="match status" value="2"/>
</dbReference>
<dbReference type="InterPro" id="IPR007110">
    <property type="entry name" value="Ig-like_dom"/>
</dbReference>
<evidence type="ECO:0000256" key="3">
    <source>
        <dbReference type="ARBA" id="ARBA00022729"/>
    </source>
</evidence>
<keyword evidence="3 10" id="KW-0732">Signal</keyword>
<dbReference type="InterPro" id="IPR013162">
    <property type="entry name" value="CD80_C2-set"/>
</dbReference>
<evidence type="ECO:0000256" key="5">
    <source>
        <dbReference type="ARBA" id="ARBA00023136"/>
    </source>
</evidence>
<dbReference type="InterPro" id="IPR047164">
    <property type="entry name" value="OX2G-like"/>
</dbReference>
<dbReference type="PROSITE" id="PS50835">
    <property type="entry name" value="IG_LIKE"/>
    <property type="match status" value="2"/>
</dbReference>
<accession>A0ABV0WKL8</accession>
<name>A0ABV0WKL8_9TELE</name>
<evidence type="ECO:0000256" key="10">
    <source>
        <dbReference type="SAM" id="SignalP"/>
    </source>
</evidence>
<evidence type="ECO:0000256" key="4">
    <source>
        <dbReference type="ARBA" id="ARBA00022989"/>
    </source>
</evidence>
<feature type="chain" id="PRO_5045216770" description="Ig-like domain-containing protein" evidence="10">
    <location>
        <begin position="20"/>
        <end position="279"/>
    </location>
</feature>
<feature type="signal peptide" evidence="10">
    <location>
        <begin position="1"/>
        <end position="19"/>
    </location>
</feature>
<dbReference type="Pfam" id="PF08205">
    <property type="entry name" value="C2-set_2"/>
    <property type="match status" value="1"/>
</dbReference>
<dbReference type="InterPro" id="IPR013106">
    <property type="entry name" value="Ig_V-set"/>
</dbReference>
<dbReference type="InterPro" id="IPR013783">
    <property type="entry name" value="Ig-like_fold"/>
</dbReference>
<sequence length="279" mass="31088">GLRMLLILIIFSLAFKAHASDISLHGTTTGVYGEEASFTCKLAEPAGVVQVTWQRGLKPESLENLATYNRRFGQKVNEPFEGKVSFRESSLNSSSIILRNVTWEDENCYVCSFNAYPEGSKRKQICLKVEGILKMHKNRVPTSNPAMKGRQEVLSCSATGKPAPTITWDIPSNISSKDLQQTAVVSNSDRTFTSSSSITVEVPANWRGHVDCVLNKGMTGERREEFPFSSLQEEKVEESWSLNTLIIVTLAIIICIIVVAAVVIHKRRLKRRPIEFTPV</sequence>
<keyword evidence="6" id="KW-1015">Disulfide bond</keyword>
<keyword evidence="4 9" id="KW-1133">Transmembrane helix</keyword>
<evidence type="ECO:0000256" key="6">
    <source>
        <dbReference type="ARBA" id="ARBA00023157"/>
    </source>
</evidence>
<reference evidence="12 13" key="1">
    <citation type="submission" date="2021-06" db="EMBL/GenBank/DDBJ databases">
        <authorList>
            <person name="Palmer J.M."/>
        </authorList>
    </citation>
    <scope>NUCLEOTIDE SEQUENCE [LARGE SCALE GENOMIC DNA]</scope>
    <source>
        <strain evidence="12 13">XR_2019</strain>
        <tissue evidence="12">Muscle</tissue>
    </source>
</reference>
<dbReference type="Pfam" id="PF07686">
    <property type="entry name" value="V-set"/>
    <property type="match status" value="1"/>
</dbReference>
<evidence type="ECO:0000256" key="2">
    <source>
        <dbReference type="ARBA" id="ARBA00022692"/>
    </source>
</evidence>
<gene>
    <name evidence="12" type="ORF">XENORESO_014080</name>
</gene>
<keyword evidence="7" id="KW-0325">Glycoprotein</keyword>
<feature type="non-terminal residue" evidence="12">
    <location>
        <position position="1"/>
    </location>
</feature>
<feature type="domain" description="Ig-like" evidence="11">
    <location>
        <begin position="148"/>
        <end position="229"/>
    </location>
</feature>
<feature type="domain" description="Ig-like" evidence="11">
    <location>
        <begin position="33"/>
        <end position="126"/>
    </location>
</feature>
<dbReference type="SMART" id="SM00409">
    <property type="entry name" value="IG"/>
    <property type="match status" value="1"/>
</dbReference>
<keyword evidence="5 9" id="KW-0472">Membrane</keyword>
<organism evidence="12 13">
    <name type="scientific">Xenotaenia resolanae</name>
    <dbReference type="NCBI Taxonomy" id="208358"/>
    <lineage>
        <taxon>Eukaryota</taxon>
        <taxon>Metazoa</taxon>
        <taxon>Chordata</taxon>
        <taxon>Craniata</taxon>
        <taxon>Vertebrata</taxon>
        <taxon>Euteleostomi</taxon>
        <taxon>Actinopterygii</taxon>
        <taxon>Neopterygii</taxon>
        <taxon>Teleostei</taxon>
        <taxon>Neoteleostei</taxon>
        <taxon>Acanthomorphata</taxon>
        <taxon>Ovalentaria</taxon>
        <taxon>Atherinomorphae</taxon>
        <taxon>Cyprinodontiformes</taxon>
        <taxon>Goodeidae</taxon>
        <taxon>Xenotaenia</taxon>
    </lineage>
</organism>
<evidence type="ECO:0000313" key="12">
    <source>
        <dbReference type="EMBL" id="MEQ2270045.1"/>
    </source>
</evidence>
<proteinExistence type="predicted"/>
<dbReference type="InterPro" id="IPR003599">
    <property type="entry name" value="Ig_sub"/>
</dbReference>
<dbReference type="SUPFAM" id="SSF48726">
    <property type="entry name" value="Immunoglobulin"/>
    <property type="match status" value="2"/>
</dbReference>
<keyword evidence="13" id="KW-1185">Reference proteome</keyword>
<dbReference type="PANTHER" id="PTHR46841:SF7">
    <property type="entry name" value="IG-LIKE DOMAIN-CONTAINING PROTEIN"/>
    <property type="match status" value="1"/>
</dbReference>
<evidence type="ECO:0000256" key="7">
    <source>
        <dbReference type="ARBA" id="ARBA00023180"/>
    </source>
</evidence>
<evidence type="ECO:0000256" key="9">
    <source>
        <dbReference type="SAM" id="Phobius"/>
    </source>
</evidence>
<keyword evidence="2 9" id="KW-0812">Transmembrane</keyword>
<evidence type="ECO:0000256" key="8">
    <source>
        <dbReference type="ARBA" id="ARBA00023319"/>
    </source>
</evidence>